<dbReference type="Pfam" id="PF00441">
    <property type="entry name" value="Acyl-CoA_dh_1"/>
    <property type="match status" value="1"/>
</dbReference>
<dbReference type="Gene3D" id="2.40.110.10">
    <property type="entry name" value="Butyryl-CoA Dehydrogenase, subunit A, domain 2"/>
    <property type="match status" value="1"/>
</dbReference>
<dbReference type="InterPro" id="IPR006091">
    <property type="entry name" value="Acyl-CoA_Oxase/DH_mid-dom"/>
</dbReference>
<evidence type="ECO:0000259" key="7">
    <source>
        <dbReference type="Pfam" id="PF00441"/>
    </source>
</evidence>
<keyword evidence="5 6" id="KW-0560">Oxidoreductase</keyword>
<evidence type="ECO:0000313" key="11">
    <source>
        <dbReference type="Proteomes" id="UP001596116"/>
    </source>
</evidence>
<dbReference type="RefSeq" id="WP_379880333.1">
    <property type="nucleotide sequence ID" value="NZ_JBHPON010000001.1"/>
</dbReference>
<evidence type="ECO:0000259" key="9">
    <source>
        <dbReference type="Pfam" id="PF02771"/>
    </source>
</evidence>
<dbReference type="Pfam" id="PF02771">
    <property type="entry name" value="Acyl-CoA_dh_N"/>
    <property type="match status" value="1"/>
</dbReference>
<dbReference type="Gene3D" id="1.20.140.10">
    <property type="entry name" value="Butyryl-CoA Dehydrogenase, subunit A, domain 3"/>
    <property type="match status" value="1"/>
</dbReference>
<gene>
    <name evidence="10" type="ORF">ACFMB1_02260</name>
</gene>
<evidence type="ECO:0000259" key="8">
    <source>
        <dbReference type="Pfam" id="PF02770"/>
    </source>
</evidence>
<comment type="caution">
    <text evidence="10">The sequence shown here is derived from an EMBL/GenBank/DDBJ whole genome shotgun (WGS) entry which is preliminary data.</text>
</comment>
<reference evidence="10 11" key="1">
    <citation type="submission" date="2024-09" db="EMBL/GenBank/DDBJ databases">
        <authorList>
            <person name="Zhang Z.-H."/>
        </authorList>
    </citation>
    <scope>NUCLEOTIDE SEQUENCE [LARGE SCALE GENOMIC DNA]</scope>
    <source>
        <strain evidence="10 11">HHTR114</strain>
    </source>
</reference>
<dbReference type="EC" id="1.-.-.-" evidence="10"/>
<evidence type="ECO:0000256" key="3">
    <source>
        <dbReference type="ARBA" id="ARBA00022630"/>
    </source>
</evidence>
<dbReference type="Gene3D" id="1.10.540.10">
    <property type="entry name" value="Acyl-CoA dehydrogenase/oxidase, N-terminal domain"/>
    <property type="match status" value="1"/>
</dbReference>
<evidence type="ECO:0000256" key="4">
    <source>
        <dbReference type="ARBA" id="ARBA00022827"/>
    </source>
</evidence>
<sequence>MPLVLNEEQEMLRESARGFLDEKAPVSALRKLRDDNNPDGFDRGLWKEMAEMGWAGILVEEEHGGADFGFVGAGVLAEEMGRTLTASPFLSTSILAATALKKLGSDAQKQANLPNIAAGETLYALAVDEHRKHRPAKISMQAEKHGNGFKLSGDKTFVADGHVADKIIVAARSAGAAGEQNGLTLFLVDAKAKGVSVERTQMVDSRNAARIKFDGVEATGDEVLGEVDGGYMALEGVLNAGRAGLAAEMSGSAQQAFEMTVSYLKERKQFGTEIGTFQALQHRAAHLYSEIELAKSAVLKALQDLDAHYGMAGPICSLAKAKAGDVAKLASQEAVQMYGGIGMTDEFDIGFYMKRIRVAQEMFGDAAFHADRLAQMRGY</sequence>
<keyword evidence="3 6" id="KW-0285">Flavoprotein</keyword>
<proteinExistence type="inferred from homology"/>
<evidence type="ECO:0000313" key="10">
    <source>
        <dbReference type="EMBL" id="MFC6034347.1"/>
    </source>
</evidence>
<feature type="domain" description="Acyl-CoA dehydrogenase/oxidase C-terminal" evidence="7">
    <location>
        <begin position="230"/>
        <end position="374"/>
    </location>
</feature>
<dbReference type="SUPFAM" id="SSF47203">
    <property type="entry name" value="Acyl-CoA dehydrogenase C-terminal domain-like"/>
    <property type="match status" value="1"/>
</dbReference>
<keyword evidence="11" id="KW-1185">Reference proteome</keyword>
<dbReference type="InterPro" id="IPR036250">
    <property type="entry name" value="AcylCo_DH-like_C"/>
</dbReference>
<dbReference type="InterPro" id="IPR009100">
    <property type="entry name" value="AcylCoA_DH/oxidase_NM_dom_sf"/>
</dbReference>
<evidence type="ECO:0000256" key="5">
    <source>
        <dbReference type="ARBA" id="ARBA00023002"/>
    </source>
</evidence>
<dbReference type="GO" id="GO:0016491">
    <property type="term" value="F:oxidoreductase activity"/>
    <property type="evidence" value="ECO:0007669"/>
    <property type="project" value="UniProtKB-KW"/>
</dbReference>
<dbReference type="InterPro" id="IPR037069">
    <property type="entry name" value="AcylCoA_DH/ox_N_sf"/>
</dbReference>
<accession>A0ABW1KUW7</accession>
<feature type="domain" description="Acyl-CoA oxidase/dehydrogenase middle" evidence="8">
    <location>
        <begin position="137"/>
        <end position="215"/>
    </location>
</feature>
<comment type="cofactor">
    <cofactor evidence="1 6">
        <name>FAD</name>
        <dbReference type="ChEBI" id="CHEBI:57692"/>
    </cofactor>
</comment>
<evidence type="ECO:0000256" key="6">
    <source>
        <dbReference type="RuleBase" id="RU362125"/>
    </source>
</evidence>
<organism evidence="10 11">
    <name type="scientific">Hyphococcus aureus</name>
    <dbReference type="NCBI Taxonomy" id="2666033"/>
    <lineage>
        <taxon>Bacteria</taxon>
        <taxon>Pseudomonadati</taxon>
        <taxon>Pseudomonadota</taxon>
        <taxon>Alphaproteobacteria</taxon>
        <taxon>Parvularculales</taxon>
        <taxon>Parvularculaceae</taxon>
        <taxon>Hyphococcus</taxon>
    </lineage>
</organism>
<evidence type="ECO:0000256" key="1">
    <source>
        <dbReference type="ARBA" id="ARBA00001974"/>
    </source>
</evidence>
<dbReference type="InterPro" id="IPR046373">
    <property type="entry name" value="Acyl-CoA_Oxase/DH_mid-dom_sf"/>
</dbReference>
<name>A0ABW1KUW7_9PROT</name>
<feature type="domain" description="Acyl-CoA dehydrogenase/oxidase N-terminal" evidence="9">
    <location>
        <begin position="6"/>
        <end position="120"/>
    </location>
</feature>
<keyword evidence="4 6" id="KW-0274">FAD</keyword>
<dbReference type="Pfam" id="PF02770">
    <property type="entry name" value="Acyl-CoA_dh_M"/>
    <property type="match status" value="1"/>
</dbReference>
<dbReference type="SUPFAM" id="SSF56645">
    <property type="entry name" value="Acyl-CoA dehydrogenase NM domain-like"/>
    <property type="match status" value="1"/>
</dbReference>
<dbReference type="Proteomes" id="UP001596116">
    <property type="component" value="Unassembled WGS sequence"/>
</dbReference>
<dbReference type="CDD" id="cd00567">
    <property type="entry name" value="ACAD"/>
    <property type="match status" value="1"/>
</dbReference>
<dbReference type="InterPro" id="IPR009075">
    <property type="entry name" value="AcylCo_DH/oxidase_C"/>
</dbReference>
<dbReference type="InterPro" id="IPR013786">
    <property type="entry name" value="AcylCoA_DH/ox_N"/>
</dbReference>
<evidence type="ECO:0000256" key="2">
    <source>
        <dbReference type="ARBA" id="ARBA00009347"/>
    </source>
</evidence>
<dbReference type="PANTHER" id="PTHR43884">
    <property type="entry name" value="ACYL-COA DEHYDROGENASE"/>
    <property type="match status" value="1"/>
</dbReference>
<dbReference type="PANTHER" id="PTHR43884:SF20">
    <property type="entry name" value="ACYL-COA DEHYDROGENASE FADE28"/>
    <property type="match status" value="1"/>
</dbReference>
<comment type="similarity">
    <text evidence="2 6">Belongs to the acyl-CoA dehydrogenase family.</text>
</comment>
<protein>
    <submittedName>
        <fullName evidence="10">Acyl-CoA dehydrogenase family protein</fullName>
        <ecNumber evidence="10">1.-.-.-</ecNumber>
    </submittedName>
</protein>
<dbReference type="EMBL" id="JBHPON010000001">
    <property type="protein sequence ID" value="MFC6034347.1"/>
    <property type="molecule type" value="Genomic_DNA"/>
</dbReference>